<dbReference type="OrthoDB" id="6375916at2759"/>
<proteinExistence type="predicted"/>
<sequence length="171" mass="19559">MKDGRGGGWLRRVLDCPQLHYGSSLAYRWCRHERRGPQGLPQMTVLEIIEEEPGHIRVVEDEHAGTFAIKLPLHFKLDKPKCTHNEIYVSELDVCVDAAEHLVKPKALTTKRGHVKKDTKREEAKVDKVGKYEKVKCAAGEIWVPEVDLCLNRNPPPPLEPEEDPDTIYDY</sequence>
<accession>A0A8J5CCM7</accession>
<evidence type="ECO:0000313" key="2">
    <source>
        <dbReference type="Proteomes" id="UP000770661"/>
    </source>
</evidence>
<dbReference type="AlphaFoldDB" id="A0A8J5CCM7"/>
<reference evidence="1" key="1">
    <citation type="submission" date="2020-07" db="EMBL/GenBank/DDBJ databases">
        <title>The High-quality genome of the commercially important snow crab, Chionoecetes opilio.</title>
        <authorList>
            <person name="Jeong J.-H."/>
            <person name="Ryu S."/>
        </authorList>
    </citation>
    <scope>NUCLEOTIDE SEQUENCE</scope>
    <source>
        <strain evidence="1">MADBK_172401_WGS</strain>
        <tissue evidence="1">Digestive gland</tissue>
    </source>
</reference>
<gene>
    <name evidence="1" type="ORF">GWK47_024100</name>
</gene>
<dbReference type="EMBL" id="JACEEZ010024809">
    <property type="protein sequence ID" value="KAG0707873.1"/>
    <property type="molecule type" value="Genomic_DNA"/>
</dbReference>
<evidence type="ECO:0000313" key="1">
    <source>
        <dbReference type="EMBL" id="KAG0707873.1"/>
    </source>
</evidence>
<comment type="caution">
    <text evidence="1">The sequence shown here is derived from an EMBL/GenBank/DDBJ whole genome shotgun (WGS) entry which is preliminary data.</text>
</comment>
<name>A0A8J5CCM7_CHIOP</name>
<keyword evidence="2" id="KW-1185">Reference proteome</keyword>
<organism evidence="1 2">
    <name type="scientific">Chionoecetes opilio</name>
    <name type="common">Atlantic snow crab</name>
    <name type="synonym">Cancer opilio</name>
    <dbReference type="NCBI Taxonomy" id="41210"/>
    <lineage>
        <taxon>Eukaryota</taxon>
        <taxon>Metazoa</taxon>
        <taxon>Ecdysozoa</taxon>
        <taxon>Arthropoda</taxon>
        <taxon>Crustacea</taxon>
        <taxon>Multicrustacea</taxon>
        <taxon>Malacostraca</taxon>
        <taxon>Eumalacostraca</taxon>
        <taxon>Eucarida</taxon>
        <taxon>Decapoda</taxon>
        <taxon>Pleocyemata</taxon>
        <taxon>Brachyura</taxon>
        <taxon>Eubrachyura</taxon>
        <taxon>Majoidea</taxon>
        <taxon>Majidae</taxon>
        <taxon>Chionoecetes</taxon>
    </lineage>
</organism>
<dbReference type="Proteomes" id="UP000770661">
    <property type="component" value="Unassembled WGS sequence"/>
</dbReference>
<protein>
    <submittedName>
        <fullName evidence="1">Uncharacterized protein</fullName>
    </submittedName>
</protein>